<dbReference type="EMBL" id="CAJOBJ010028199">
    <property type="protein sequence ID" value="CAF4257305.1"/>
    <property type="molecule type" value="Genomic_DNA"/>
</dbReference>
<feature type="non-terminal residue" evidence="2">
    <location>
        <position position="36"/>
    </location>
</feature>
<proteinExistence type="predicted"/>
<name>A0A8S3HDW7_9BILA</name>
<reference evidence="2" key="1">
    <citation type="submission" date="2021-02" db="EMBL/GenBank/DDBJ databases">
        <authorList>
            <person name="Nowell W R."/>
        </authorList>
    </citation>
    <scope>NUCLEOTIDE SEQUENCE</scope>
</reference>
<dbReference type="Proteomes" id="UP000681720">
    <property type="component" value="Unassembled WGS sequence"/>
</dbReference>
<gene>
    <name evidence="2" type="ORF">BYL167_LOCUS79047</name>
    <name evidence="1" type="ORF">GIL414_LOCUS23955</name>
</gene>
<accession>A0A8S3HDW7</accession>
<evidence type="ECO:0000313" key="1">
    <source>
        <dbReference type="EMBL" id="CAF4257305.1"/>
    </source>
</evidence>
<dbReference type="EMBL" id="CAJOBH010291424">
    <property type="protein sequence ID" value="CAF5181605.1"/>
    <property type="molecule type" value="Genomic_DNA"/>
</dbReference>
<dbReference type="Proteomes" id="UP000681967">
    <property type="component" value="Unassembled WGS sequence"/>
</dbReference>
<evidence type="ECO:0000313" key="3">
    <source>
        <dbReference type="Proteomes" id="UP000681967"/>
    </source>
</evidence>
<protein>
    <submittedName>
        <fullName evidence="2">Uncharacterized protein</fullName>
    </submittedName>
</protein>
<comment type="caution">
    <text evidence="2">The sequence shown here is derived from an EMBL/GenBank/DDBJ whole genome shotgun (WGS) entry which is preliminary data.</text>
</comment>
<sequence length="36" mass="4087">MEPTKATIDSRAQIKQSGTIDCLKDFRDLPKMSITF</sequence>
<organism evidence="2 3">
    <name type="scientific">Rotaria magnacalcarata</name>
    <dbReference type="NCBI Taxonomy" id="392030"/>
    <lineage>
        <taxon>Eukaryota</taxon>
        <taxon>Metazoa</taxon>
        <taxon>Spiralia</taxon>
        <taxon>Gnathifera</taxon>
        <taxon>Rotifera</taxon>
        <taxon>Eurotatoria</taxon>
        <taxon>Bdelloidea</taxon>
        <taxon>Philodinida</taxon>
        <taxon>Philodinidae</taxon>
        <taxon>Rotaria</taxon>
    </lineage>
</organism>
<evidence type="ECO:0000313" key="2">
    <source>
        <dbReference type="EMBL" id="CAF5181605.1"/>
    </source>
</evidence>
<dbReference type="AlphaFoldDB" id="A0A8S3HDW7"/>